<dbReference type="RefSeq" id="WP_092462665.1">
    <property type="nucleotide sequence ID" value="NZ_CBDALI010000002.1"/>
</dbReference>
<dbReference type="Proteomes" id="UP000199268">
    <property type="component" value="Unassembled WGS sequence"/>
</dbReference>
<proteinExistence type="predicted"/>
<accession>A0A1C4ARY4</accession>
<reference evidence="2" key="1">
    <citation type="submission" date="2016-08" db="EMBL/GenBank/DDBJ databases">
        <authorList>
            <person name="Varghese N."/>
            <person name="Submissions Spin"/>
        </authorList>
    </citation>
    <scope>NUCLEOTIDE SEQUENCE [LARGE SCALE GENOMIC DNA]</scope>
    <source>
        <strain evidence="2">R-53094</strain>
    </source>
</reference>
<sequence>MSLIAGTIIFTRDDQSYFLVTDELPTPKFYTVKMHKHDGDTALGSIVNGMKDELGIEFENLKFGELAAWHLQGLETSEDLVSLYTFEPIDSSLLNLERLSLLGLQFINARDMQGLLKNVDMTGVIQLD</sequence>
<dbReference type="EMBL" id="FMAO01000006">
    <property type="protein sequence ID" value="SCB97301.1"/>
    <property type="molecule type" value="Genomic_DNA"/>
</dbReference>
<name>A0A1C4ARY4_9LACO</name>
<dbReference type="STRING" id="1505725.GA0061074_106110"/>
<evidence type="ECO:0000313" key="1">
    <source>
        <dbReference type="EMBL" id="SCB97301.1"/>
    </source>
</evidence>
<keyword evidence="2" id="KW-1185">Reference proteome</keyword>
<dbReference type="AlphaFoldDB" id="A0A1C4ARY4"/>
<protein>
    <submittedName>
        <fullName evidence="1">Uncharacterized protein</fullName>
    </submittedName>
</protein>
<organism evidence="1 2">
    <name type="scientific">Weissella bombi</name>
    <dbReference type="NCBI Taxonomy" id="1505725"/>
    <lineage>
        <taxon>Bacteria</taxon>
        <taxon>Bacillati</taxon>
        <taxon>Bacillota</taxon>
        <taxon>Bacilli</taxon>
        <taxon>Lactobacillales</taxon>
        <taxon>Lactobacillaceae</taxon>
        <taxon>Weissella</taxon>
    </lineage>
</organism>
<evidence type="ECO:0000313" key="2">
    <source>
        <dbReference type="Proteomes" id="UP000199268"/>
    </source>
</evidence>
<gene>
    <name evidence="1" type="ORF">GA0061074_106110</name>
</gene>